<organism evidence="1 2">
    <name type="scientific">Kribbella sindirgiensis</name>
    <dbReference type="NCBI Taxonomy" id="1124744"/>
    <lineage>
        <taxon>Bacteria</taxon>
        <taxon>Bacillati</taxon>
        <taxon>Actinomycetota</taxon>
        <taxon>Actinomycetes</taxon>
        <taxon>Propionibacteriales</taxon>
        <taxon>Kribbellaceae</taxon>
        <taxon>Kribbella</taxon>
    </lineage>
</organism>
<gene>
    <name evidence="1" type="ORF">E0H50_12620</name>
</gene>
<dbReference type="AlphaFoldDB" id="A0A4V2M467"/>
<evidence type="ECO:0000313" key="2">
    <source>
        <dbReference type="Proteomes" id="UP000292695"/>
    </source>
</evidence>
<evidence type="ECO:0000313" key="1">
    <source>
        <dbReference type="EMBL" id="TCC34752.1"/>
    </source>
</evidence>
<sequence>MHREKNAVRVVFTEGVFATGTDLSPAGERALAALGERLPGLQATITVTGYSVVVPGGTNSGGSRTALLRARVATQELSTASGLPLTAFTMQSGDQAHPPYRTDAQNRTVTVTLTPAATR</sequence>
<evidence type="ECO:0008006" key="3">
    <source>
        <dbReference type="Google" id="ProtNLM"/>
    </source>
</evidence>
<reference evidence="1 2" key="1">
    <citation type="submission" date="2019-02" db="EMBL/GenBank/DDBJ databases">
        <title>Kribbella capetownensis sp. nov. and Kribbella speibonae sp. nov., isolated from soil.</title>
        <authorList>
            <person name="Curtis S.M."/>
            <person name="Norton I."/>
            <person name="Everest G.J."/>
            <person name="Meyers P.R."/>
        </authorList>
    </citation>
    <scope>NUCLEOTIDE SEQUENCE [LARGE SCALE GENOMIC DNA]</scope>
    <source>
        <strain evidence="1 2">DSM 27082</strain>
    </source>
</reference>
<proteinExistence type="predicted"/>
<protein>
    <recommendedName>
        <fullName evidence="3">OmpA-like domain-containing protein</fullName>
    </recommendedName>
</protein>
<dbReference type="EMBL" id="SJKA01000004">
    <property type="protein sequence ID" value="TCC34752.1"/>
    <property type="molecule type" value="Genomic_DNA"/>
</dbReference>
<accession>A0A4V2M467</accession>
<comment type="caution">
    <text evidence="1">The sequence shown here is derived from an EMBL/GenBank/DDBJ whole genome shotgun (WGS) entry which is preliminary data.</text>
</comment>
<dbReference type="OrthoDB" id="5146906at2"/>
<name>A0A4V2M467_9ACTN</name>
<dbReference type="Proteomes" id="UP000292695">
    <property type="component" value="Unassembled WGS sequence"/>
</dbReference>
<keyword evidence="2" id="KW-1185">Reference proteome</keyword>